<dbReference type="PANTHER" id="PTHR47668">
    <property type="entry name" value="DIENELACTONE HYDROLASE FAMILY PROTEIN (AFU_ORTHOLOGUE AFUA_6G01940)"/>
    <property type="match status" value="1"/>
</dbReference>
<dbReference type="Proteomes" id="UP000799770">
    <property type="component" value="Unassembled WGS sequence"/>
</dbReference>
<evidence type="ECO:0008006" key="3">
    <source>
        <dbReference type="Google" id="ProtNLM"/>
    </source>
</evidence>
<dbReference type="EMBL" id="ML977327">
    <property type="protein sequence ID" value="KAF2113780.1"/>
    <property type="molecule type" value="Genomic_DNA"/>
</dbReference>
<evidence type="ECO:0000313" key="1">
    <source>
        <dbReference type="EMBL" id="KAF2113780.1"/>
    </source>
</evidence>
<sequence length="172" mass="18619">MSNNLPQNSQRSDYELIGAYTTLSNLRVYTVGSPEAERGIVLITEGLSPQRLQDANMLAQSTNALVLVPDYSNCEALGPDVFPPDTEEKRARFHTFISTQASLQDNAGITNGVLSAAKAKNPTVESWGVFGLCSCLKVPAPFNLDRTARTGYMIPLIPSCITSVLDPTRGQQ</sequence>
<protein>
    <recommendedName>
        <fullName evidence="3">Dienelactone hydrolase domain-containing protein</fullName>
    </recommendedName>
</protein>
<reference evidence="1" key="1">
    <citation type="journal article" date="2020" name="Stud. Mycol.">
        <title>101 Dothideomycetes genomes: a test case for predicting lifestyles and emergence of pathogens.</title>
        <authorList>
            <person name="Haridas S."/>
            <person name="Albert R."/>
            <person name="Binder M."/>
            <person name="Bloem J."/>
            <person name="Labutti K."/>
            <person name="Salamov A."/>
            <person name="Andreopoulos B."/>
            <person name="Baker S."/>
            <person name="Barry K."/>
            <person name="Bills G."/>
            <person name="Bluhm B."/>
            <person name="Cannon C."/>
            <person name="Castanera R."/>
            <person name="Culley D."/>
            <person name="Daum C."/>
            <person name="Ezra D."/>
            <person name="Gonzalez J."/>
            <person name="Henrissat B."/>
            <person name="Kuo A."/>
            <person name="Liang C."/>
            <person name="Lipzen A."/>
            <person name="Lutzoni F."/>
            <person name="Magnuson J."/>
            <person name="Mondo S."/>
            <person name="Nolan M."/>
            <person name="Ohm R."/>
            <person name="Pangilinan J."/>
            <person name="Park H.-J."/>
            <person name="Ramirez L."/>
            <person name="Alfaro M."/>
            <person name="Sun H."/>
            <person name="Tritt A."/>
            <person name="Yoshinaga Y."/>
            <person name="Zwiers L.-H."/>
            <person name="Turgeon B."/>
            <person name="Goodwin S."/>
            <person name="Spatafora J."/>
            <person name="Crous P."/>
            <person name="Grigoriev I."/>
        </authorList>
    </citation>
    <scope>NUCLEOTIDE SEQUENCE</scope>
    <source>
        <strain evidence="1">CBS 627.86</strain>
    </source>
</reference>
<accession>A0A6A5Z2Y9</accession>
<name>A0A6A5Z2Y9_9PLEO</name>
<organism evidence="1 2">
    <name type="scientific">Lophiotrema nucula</name>
    <dbReference type="NCBI Taxonomy" id="690887"/>
    <lineage>
        <taxon>Eukaryota</taxon>
        <taxon>Fungi</taxon>
        <taxon>Dikarya</taxon>
        <taxon>Ascomycota</taxon>
        <taxon>Pezizomycotina</taxon>
        <taxon>Dothideomycetes</taxon>
        <taxon>Pleosporomycetidae</taxon>
        <taxon>Pleosporales</taxon>
        <taxon>Lophiotremataceae</taxon>
        <taxon>Lophiotrema</taxon>
    </lineage>
</organism>
<dbReference type="AlphaFoldDB" id="A0A6A5Z2Y9"/>
<gene>
    <name evidence="1" type="ORF">BDV96DRAFT_648024</name>
</gene>
<dbReference type="OrthoDB" id="2147163at2759"/>
<keyword evidence="2" id="KW-1185">Reference proteome</keyword>
<evidence type="ECO:0000313" key="2">
    <source>
        <dbReference type="Proteomes" id="UP000799770"/>
    </source>
</evidence>
<dbReference type="PANTHER" id="PTHR47668:SF1">
    <property type="entry name" value="DIENELACTONE HYDROLASE DOMAIN-CONTAINING PROTEIN-RELATED"/>
    <property type="match status" value="1"/>
</dbReference>
<proteinExistence type="predicted"/>